<dbReference type="Proteomes" id="UP000799428">
    <property type="component" value="Unassembled WGS sequence"/>
</dbReference>
<evidence type="ECO:0000313" key="1">
    <source>
        <dbReference type="EMBL" id="KAF2709756.1"/>
    </source>
</evidence>
<name>A0A6G1KA34_9PLEO</name>
<keyword evidence="2" id="KW-1185">Reference proteome</keyword>
<reference evidence="1" key="1">
    <citation type="journal article" date="2020" name="Stud. Mycol.">
        <title>101 Dothideomycetes genomes: a test case for predicting lifestyles and emergence of pathogens.</title>
        <authorList>
            <person name="Haridas S."/>
            <person name="Albert R."/>
            <person name="Binder M."/>
            <person name="Bloem J."/>
            <person name="Labutti K."/>
            <person name="Salamov A."/>
            <person name="Andreopoulos B."/>
            <person name="Baker S."/>
            <person name="Barry K."/>
            <person name="Bills G."/>
            <person name="Bluhm B."/>
            <person name="Cannon C."/>
            <person name="Castanera R."/>
            <person name="Culley D."/>
            <person name="Daum C."/>
            <person name="Ezra D."/>
            <person name="Gonzalez J."/>
            <person name="Henrissat B."/>
            <person name="Kuo A."/>
            <person name="Liang C."/>
            <person name="Lipzen A."/>
            <person name="Lutzoni F."/>
            <person name="Magnuson J."/>
            <person name="Mondo S."/>
            <person name="Nolan M."/>
            <person name="Ohm R."/>
            <person name="Pangilinan J."/>
            <person name="Park H.-J."/>
            <person name="Ramirez L."/>
            <person name="Alfaro M."/>
            <person name="Sun H."/>
            <person name="Tritt A."/>
            <person name="Yoshinaga Y."/>
            <person name="Zwiers L.-H."/>
            <person name="Turgeon B."/>
            <person name="Goodwin S."/>
            <person name="Spatafora J."/>
            <person name="Crous P."/>
            <person name="Grigoriev I."/>
        </authorList>
    </citation>
    <scope>NUCLEOTIDE SEQUENCE</scope>
    <source>
        <strain evidence="1">CBS 279.74</strain>
    </source>
</reference>
<dbReference type="AlphaFoldDB" id="A0A6G1KA34"/>
<organism evidence="1 2">
    <name type="scientific">Pleomassaria siparia CBS 279.74</name>
    <dbReference type="NCBI Taxonomy" id="1314801"/>
    <lineage>
        <taxon>Eukaryota</taxon>
        <taxon>Fungi</taxon>
        <taxon>Dikarya</taxon>
        <taxon>Ascomycota</taxon>
        <taxon>Pezizomycotina</taxon>
        <taxon>Dothideomycetes</taxon>
        <taxon>Pleosporomycetidae</taxon>
        <taxon>Pleosporales</taxon>
        <taxon>Pleomassariaceae</taxon>
        <taxon>Pleomassaria</taxon>
    </lineage>
</organism>
<accession>A0A6G1KA34</accession>
<proteinExistence type="predicted"/>
<sequence>MVDTSCLILRYSVIATILYVSLHNPDVRGVSERYFLVPNQANVLQGLLTLLSDLHTIHIPWLWNDVDSCQIRVLSAKTNVLYKDFGCPELAANSQRTVPWLRYRASQPQKERSSLSRISPKRRFWFQHRSLLCLECPIVLLAGSVFVGQDESTVLTKNAQEASRPSKII</sequence>
<protein>
    <submittedName>
        <fullName evidence="1">Uncharacterized protein</fullName>
    </submittedName>
</protein>
<gene>
    <name evidence="1" type="ORF">K504DRAFT_281930</name>
</gene>
<dbReference type="EMBL" id="MU005770">
    <property type="protein sequence ID" value="KAF2709756.1"/>
    <property type="molecule type" value="Genomic_DNA"/>
</dbReference>
<evidence type="ECO:0000313" key="2">
    <source>
        <dbReference type="Proteomes" id="UP000799428"/>
    </source>
</evidence>